<feature type="region of interest" description="Disordered" evidence="1">
    <location>
        <begin position="118"/>
        <end position="251"/>
    </location>
</feature>
<name>A0AAJ0MHJ7_9PEZI</name>
<feature type="compositionally biased region" description="Polar residues" evidence="1">
    <location>
        <begin position="217"/>
        <end position="251"/>
    </location>
</feature>
<evidence type="ECO:0000313" key="2">
    <source>
        <dbReference type="EMBL" id="KAK3359348.1"/>
    </source>
</evidence>
<comment type="caution">
    <text evidence="2">The sequence shown here is derived from an EMBL/GenBank/DDBJ whole genome shotgun (WGS) entry which is preliminary data.</text>
</comment>
<sequence>MPGGKWGHPGWIRVLALQSTIVLFLSIVALTRSLKREASSTLDASQVSVTIAPPIDRRSASQLPWSGTASVTSKKDMASLPEHWESDYDGARWFFRYKPTGIVQYTFPKPGDEYPEYIDAFAPPFDLPPEEKLESQQQKKRRSTAERSVSRSASKRNNENTSATLTGPDDGGGGFQPWFQPDFMYLGPGSYNDISPLPEDEEEELGLGGGKPRGKKISSSAEDSPATQPGRSYISPSVSAGNTPLSNNSQPANVTPMMDSVVATLQAGNNANQPRYSPLGVVAELQSEMTAQCREETHPAAVELPGHGMMHDHTQPLPYANAFDIAPAELPAIGFIANHYTQGVTQEHPYGRQSPHANVGRAQPPPPSQSPVRQHQAHPSTAPENNGPSAFHPPQLPLKQSLDGTHIHHQVSRASLNSEVIKGARPPSPAKSTHSYGPYRDLQEDIDNTVELLSEPMHHQELNAVPPQGSQRHHSTHQEQRQQPSRGGRKPGVSRILKNPKAFKPPDDCPCLALASGEYLGG</sequence>
<feature type="region of interest" description="Disordered" evidence="1">
    <location>
        <begin position="346"/>
        <end position="440"/>
    </location>
</feature>
<evidence type="ECO:0000313" key="3">
    <source>
        <dbReference type="Proteomes" id="UP001275084"/>
    </source>
</evidence>
<protein>
    <recommendedName>
        <fullName evidence="4">WW domain-containing protein</fullName>
    </recommendedName>
</protein>
<feature type="region of interest" description="Disordered" evidence="1">
    <location>
        <begin position="462"/>
        <end position="510"/>
    </location>
</feature>
<evidence type="ECO:0000256" key="1">
    <source>
        <dbReference type="SAM" id="MobiDB-lite"/>
    </source>
</evidence>
<keyword evidence="3" id="KW-1185">Reference proteome</keyword>
<reference evidence="2" key="1">
    <citation type="journal article" date="2023" name="Mol. Phylogenet. Evol.">
        <title>Genome-scale phylogeny and comparative genomics of the fungal order Sordariales.</title>
        <authorList>
            <person name="Hensen N."/>
            <person name="Bonometti L."/>
            <person name="Westerberg I."/>
            <person name="Brannstrom I.O."/>
            <person name="Guillou S."/>
            <person name="Cros-Aarteil S."/>
            <person name="Calhoun S."/>
            <person name="Haridas S."/>
            <person name="Kuo A."/>
            <person name="Mondo S."/>
            <person name="Pangilinan J."/>
            <person name="Riley R."/>
            <person name="LaButti K."/>
            <person name="Andreopoulos B."/>
            <person name="Lipzen A."/>
            <person name="Chen C."/>
            <person name="Yan M."/>
            <person name="Daum C."/>
            <person name="Ng V."/>
            <person name="Clum A."/>
            <person name="Steindorff A."/>
            <person name="Ohm R.A."/>
            <person name="Martin F."/>
            <person name="Silar P."/>
            <person name="Natvig D.O."/>
            <person name="Lalanne C."/>
            <person name="Gautier V."/>
            <person name="Ament-Velasquez S.L."/>
            <person name="Kruys A."/>
            <person name="Hutchinson M.I."/>
            <person name="Powell A.J."/>
            <person name="Barry K."/>
            <person name="Miller A.N."/>
            <person name="Grigoriev I.V."/>
            <person name="Debuchy R."/>
            <person name="Gladieux P."/>
            <person name="Hiltunen Thoren M."/>
            <person name="Johannesson H."/>
        </authorList>
    </citation>
    <scope>NUCLEOTIDE SEQUENCE</scope>
    <source>
        <strain evidence="2">CBS 955.72</strain>
    </source>
</reference>
<proteinExistence type="predicted"/>
<dbReference type="Proteomes" id="UP001275084">
    <property type="component" value="Unassembled WGS sequence"/>
</dbReference>
<evidence type="ECO:0008006" key="4">
    <source>
        <dbReference type="Google" id="ProtNLM"/>
    </source>
</evidence>
<dbReference type="EMBL" id="JAUIQD010000002">
    <property type="protein sequence ID" value="KAK3359348.1"/>
    <property type="molecule type" value="Genomic_DNA"/>
</dbReference>
<organism evidence="2 3">
    <name type="scientific">Lasiosphaeria hispida</name>
    <dbReference type="NCBI Taxonomy" id="260671"/>
    <lineage>
        <taxon>Eukaryota</taxon>
        <taxon>Fungi</taxon>
        <taxon>Dikarya</taxon>
        <taxon>Ascomycota</taxon>
        <taxon>Pezizomycotina</taxon>
        <taxon>Sordariomycetes</taxon>
        <taxon>Sordariomycetidae</taxon>
        <taxon>Sordariales</taxon>
        <taxon>Lasiosphaeriaceae</taxon>
        <taxon>Lasiosphaeria</taxon>
    </lineage>
</organism>
<gene>
    <name evidence="2" type="ORF">B0T25DRAFT_514897</name>
</gene>
<accession>A0AAJ0MHJ7</accession>
<dbReference type="AlphaFoldDB" id="A0AAJ0MHJ7"/>
<feature type="compositionally biased region" description="Polar residues" evidence="1">
    <location>
        <begin position="377"/>
        <end position="388"/>
    </location>
</feature>
<reference evidence="2" key="2">
    <citation type="submission" date="2023-06" db="EMBL/GenBank/DDBJ databases">
        <authorList>
            <consortium name="Lawrence Berkeley National Laboratory"/>
            <person name="Haridas S."/>
            <person name="Hensen N."/>
            <person name="Bonometti L."/>
            <person name="Westerberg I."/>
            <person name="Brannstrom I.O."/>
            <person name="Guillou S."/>
            <person name="Cros-Aarteil S."/>
            <person name="Calhoun S."/>
            <person name="Kuo A."/>
            <person name="Mondo S."/>
            <person name="Pangilinan J."/>
            <person name="Riley R."/>
            <person name="Labutti K."/>
            <person name="Andreopoulos B."/>
            <person name="Lipzen A."/>
            <person name="Chen C."/>
            <person name="Yanf M."/>
            <person name="Daum C."/>
            <person name="Ng V."/>
            <person name="Clum A."/>
            <person name="Steindorff A."/>
            <person name="Ohm R."/>
            <person name="Martin F."/>
            <person name="Silar P."/>
            <person name="Natvig D."/>
            <person name="Lalanne C."/>
            <person name="Gautier V."/>
            <person name="Ament-Velasquez S.L."/>
            <person name="Kruys A."/>
            <person name="Hutchinson M.I."/>
            <person name="Powell A.J."/>
            <person name="Barry K."/>
            <person name="Miller A.N."/>
            <person name="Grigoriev I.V."/>
            <person name="Debuchy R."/>
            <person name="Gladieux P."/>
            <person name="Thoren M.H."/>
            <person name="Johannesson H."/>
        </authorList>
    </citation>
    <scope>NUCLEOTIDE SEQUENCE</scope>
    <source>
        <strain evidence="2">CBS 955.72</strain>
    </source>
</reference>